<organism evidence="2 3">
    <name type="scientific">Pseudarthrobacter equi</name>
    <dbReference type="NCBI Taxonomy" id="728066"/>
    <lineage>
        <taxon>Bacteria</taxon>
        <taxon>Bacillati</taxon>
        <taxon>Actinomycetota</taxon>
        <taxon>Actinomycetes</taxon>
        <taxon>Micrococcales</taxon>
        <taxon>Micrococcaceae</taxon>
        <taxon>Pseudarthrobacter</taxon>
    </lineage>
</organism>
<dbReference type="Pfam" id="PF14588">
    <property type="entry name" value="YjgF_endoribonc"/>
    <property type="match status" value="1"/>
</dbReference>
<dbReference type="PANTHER" id="PTHR43760">
    <property type="entry name" value="ENDORIBONUCLEASE-RELATED"/>
    <property type="match status" value="1"/>
</dbReference>
<dbReference type="RefSeq" id="WP_015938334.1">
    <property type="nucleotide sequence ID" value="NZ_CAUQLD010000014.1"/>
</dbReference>
<sequence>MSTPAEARTGAESAPVSAVEQRLAELGLTLPEVAAPVASYVPAVISGNHVYTSGQLPFINGKLEATGKVAAGAEAFADEPTVSPEDAQKYAAVCAVNALAAVKSVIGDLDRITRIVKVVGFVSSDPTFTGQPAVINGASELLGRVLGDAGQHARSAVGVAVLPLDSPVEVELIAEFS</sequence>
<dbReference type="Proteomes" id="UP000198751">
    <property type="component" value="Chromosome I"/>
</dbReference>
<reference evidence="3" key="1">
    <citation type="submission" date="2016-10" db="EMBL/GenBank/DDBJ databases">
        <authorList>
            <person name="Varghese N."/>
            <person name="Submissions S."/>
        </authorList>
    </citation>
    <scope>NUCLEOTIDE SEQUENCE [LARGE SCALE GENOMIC DNA]</scope>
    <source>
        <strain evidence="3">IMMIB L-1606</strain>
    </source>
</reference>
<feature type="domain" description="Endoribonuclease L-PSP/chorismate mutase-like" evidence="1">
    <location>
        <begin position="20"/>
        <end position="175"/>
    </location>
</feature>
<evidence type="ECO:0000313" key="2">
    <source>
        <dbReference type="EMBL" id="SDT56338.1"/>
    </source>
</evidence>
<evidence type="ECO:0000313" key="3">
    <source>
        <dbReference type="Proteomes" id="UP000198751"/>
    </source>
</evidence>
<accession>A0A1H2BDT3</accession>
<dbReference type="InterPro" id="IPR013813">
    <property type="entry name" value="Endoribo_LPSP/chorism_mut-like"/>
</dbReference>
<dbReference type="AlphaFoldDB" id="A0A1H2BDT3"/>
<gene>
    <name evidence="2" type="ORF">SAMN04489743_3616</name>
</gene>
<dbReference type="PANTHER" id="PTHR43760:SF1">
    <property type="entry name" value="ENDORIBONUCLEASE L-PSP_CHORISMATE MUTASE-LIKE DOMAIN-CONTAINING PROTEIN"/>
    <property type="match status" value="1"/>
</dbReference>
<protein>
    <submittedName>
        <fullName evidence="2">Enamine deaminase RidA, house cleaning of reactive enamine intermediates, YjgF/YER057c/UK114 family</fullName>
    </submittedName>
</protein>
<dbReference type="Gene3D" id="3.30.1330.40">
    <property type="entry name" value="RutC-like"/>
    <property type="match status" value="1"/>
</dbReference>
<dbReference type="SUPFAM" id="SSF55298">
    <property type="entry name" value="YjgF-like"/>
    <property type="match status" value="1"/>
</dbReference>
<dbReference type="EMBL" id="LT629779">
    <property type="protein sequence ID" value="SDT56338.1"/>
    <property type="molecule type" value="Genomic_DNA"/>
</dbReference>
<name>A0A1H2BDT3_9MICC</name>
<keyword evidence="3" id="KW-1185">Reference proteome</keyword>
<evidence type="ECO:0000259" key="1">
    <source>
        <dbReference type="Pfam" id="PF14588"/>
    </source>
</evidence>
<dbReference type="OrthoDB" id="9806229at2"/>
<proteinExistence type="predicted"/>
<dbReference type="InterPro" id="IPR035959">
    <property type="entry name" value="RutC-like_sf"/>
</dbReference>
<dbReference type="CDD" id="cd02199">
    <property type="entry name" value="YjgF_YER057c_UK114_like_1"/>
    <property type="match status" value="1"/>
</dbReference>